<feature type="domain" description="BSD" evidence="2">
    <location>
        <begin position="207"/>
        <end position="259"/>
    </location>
</feature>
<evidence type="ECO:0000259" key="2">
    <source>
        <dbReference type="PROSITE" id="PS50858"/>
    </source>
</evidence>
<dbReference type="GO" id="GO:0006351">
    <property type="term" value="P:DNA-templated transcription"/>
    <property type="evidence" value="ECO:0007669"/>
    <property type="project" value="InterPro"/>
</dbReference>
<evidence type="ECO:0000256" key="1">
    <source>
        <dbReference type="SAM" id="MobiDB-lite"/>
    </source>
</evidence>
<dbReference type="InterPro" id="IPR035925">
    <property type="entry name" value="BSD_dom_sf"/>
</dbReference>
<protein>
    <recommendedName>
        <fullName evidence="2">BSD domain-containing protein</fullName>
    </recommendedName>
</protein>
<dbReference type="SUPFAM" id="SSF140383">
    <property type="entry name" value="BSD domain-like"/>
    <property type="match status" value="1"/>
</dbReference>
<dbReference type="SMART" id="SM00751">
    <property type="entry name" value="BSD"/>
    <property type="match status" value="1"/>
</dbReference>
<dbReference type="InterPro" id="IPR005607">
    <property type="entry name" value="BSD_dom"/>
</dbReference>
<accession>A0A7J6LBI2</accession>
<dbReference type="InterPro" id="IPR027079">
    <property type="entry name" value="Tfb1/GTF2H1"/>
</dbReference>
<dbReference type="SUPFAM" id="SSF50729">
    <property type="entry name" value="PH domain-like"/>
    <property type="match status" value="1"/>
</dbReference>
<dbReference type="Pfam" id="PF03909">
    <property type="entry name" value="BSD"/>
    <property type="match status" value="1"/>
</dbReference>
<organism evidence="3 4">
    <name type="scientific">Perkinsus olseni</name>
    <name type="common">Perkinsus atlanticus</name>
    <dbReference type="NCBI Taxonomy" id="32597"/>
    <lineage>
        <taxon>Eukaryota</taxon>
        <taxon>Sar</taxon>
        <taxon>Alveolata</taxon>
        <taxon>Perkinsozoa</taxon>
        <taxon>Perkinsea</taxon>
        <taxon>Perkinsida</taxon>
        <taxon>Perkinsidae</taxon>
        <taxon>Perkinsus</taxon>
    </lineage>
</organism>
<dbReference type="GO" id="GO:0000439">
    <property type="term" value="C:transcription factor TFIIH core complex"/>
    <property type="evidence" value="ECO:0007669"/>
    <property type="project" value="InterPro"/>
</dbReference>
<dbReference type="Proteomes" id="UP000570595">
    <property type="component" value="Unassembled WGS sequence"/>
</dbReference>
<dbReference type="OrthoDB" id="360521at2759"/>
<dbReference type="PROSITE" id="PS50858">
    <property type="entry name" value="BSD"/>
    <property type="match status" value="1"/>
</dbReference>
<gene>
    <name evidence="3" type="ORF">FOZ61_006781</name>
</gene>
<feature type="region of interest" description="Disordered" evidence="1">
    <location>
        <begin position="307"/>
        <end position="327"/>
    </location>
</feature>
<dbReference type="GO" id="GO:0006289">
    <property type="term" value="P:nucleotide-excision repair"/>
    <property type="evidence" value="ECO:0007669"/>
    <property type="project" value="InterPro"/>
</dbReference>
<name>A0A7J6LBI2_PEROL</name>
<comment type="caution">
    <text evidence="3">The sequence shown here is derived from an EMBL/GenBank/DDBJ whole genome shotgun (WGS) entry which is preliminary data.</text>
</comment>
<proteinExistence type="predicted"/>
<dbReference type="Gene3D" id="1.10.3970.10">
    <property type="entry name" value="BSD domain"/>
    <property type="match status" value="1"/>
</dbReference>
<dbReference type="EMBL" id="JABAHT010000398">
    <property type="protein sequence ID" value="KAF4656605.1"/>
    <property type="molecule type" value="Genomic_DNA"/>
</dbReference>
<evidence type="ECO:0000313" key="3">
    <source>
        <dbReference type="EMBL" id="KAF4656605.1"/>
    </source>
</evidence>
<dbReference type="AlphaFoldDB" id="A0A7J6LBI2"/>
<evidence type="ECO:0000313" key="4">
    <source>
        <dbReference type="Proteomes" id="UP000570595"/>
    </source>
</evidence>
<sequence>MAAAGGETPTAERVLARFPVRFKKQPWDLYFTTQRLVFNPAANNNQTQPTIVMLSLVAGFVANKHNPAKSNRALIKLTYREHASEDSRERVIEFTSPTQAWDDQHAILDLLKNYAGDAAEERQARRQRALQQAAKDRAEFLASNREMKDRYERLVTRSKCLTAEEFWDRYRLDLHLHKQAMENDDQGIHASLPIPINLPTQIANPQQGDKGVFNITPETQREVFDQNPKVRAAYERLVPTSLTEKEFWTKYFQSGYYYNSQGKEKPKNIPNDPLFDAMEKTADEVGPDVWTAESIVNPEVDLTQAEVSTGHAEHSAEMQPLPSDAFASNDTFQSLLHRFNNQSAQATGTLPRAEPTPSVDVESVAKRRKIALDSSESTELEDLREEGHDRDTRALAINKLMARYATNGSPPGSPDEAKVEVPDETCIAWVRDLSKEGCPPVLSSHEVLTKVDQETIELSKELVHLVGPGGSVSGPGLVVPGVRIWENDVMTAGGQSRVDHGAINARTNPGSKLYRRMADSSVNVELDQLLERVRELLSHFWASGISPQQAEKRDRVLKVLLAEKDAMESWMTRTPPEWHATCRYVKEAVEEAHRVAVKFK</sequence>
<reference evidence="3 4" key="1">
    <citation type="submission" date="2020-04" db="EMBL/GenBank/DDBJ databases">
        <title>Perkinsus olseni comparative genomics.</title>
        <authorList>
            <person name="Bogema D.R."/>
        </authorList>
    </citation>
    <scope>NUCLEOTIDE SEQUENCE [LARGE SCALE GENOMIC DNA]</scope>
    <source>
        <strain evidence="3">ATCC PRA-179</strain>
    </source>
</reference>
<dbReference type="PANTHER" id="PTHR12856">
    <property type="entry name" value="TRANSCRIPTION INITIATION FACTOR IIH-RELATED"/>
    <property type="match status" value="1"/>
</dbReference>